<name>M2B6C9_9BACT</name>
<reference evidence="1" key="1">
    <citation type="submission" date="2012-11" db="EMBL/GenBank/DDBJ databases">
        <title>Permanent draft genomes of Rhodopirellula europaea strain SH398 and 6C.</title>
        <authorList>
            <person name="Richter M."/>
            <person name="Richter-Heitmann T."/>
            <person name="Frank C."/>
            <person name="Harder J."/>
            <person name="Glockner F.O."/>
        </authorList>
    </citation>
    <scope>NUCLEOTIDE SEQUENCE</scope>
    <source>
        <strain evidence="1">6C</strain>
    </source>
</reference>
<dbReference type="PATRIC" id="fig|1263867.3.peg.1562"/>
<gene>
    <name evidence="1" type="ORF">RE6C_01480</name>
</gene>
<protein>
    <submittedName>
        <fullName evidence="1">Uncharacterized protein</fullName>
    </submittedName>
</protein>
<dbReference type="Proteomes" id="UP000011529">
    <property type="component" value="Unassembled WGS sequence"/>
</dbReference>
<proteinExistence type="predicted"/>
<evidence type="ECO:0000313" key="2">
    <source>
        <dbReference type="Proteomes" id="UP000011529"/>
    </source>
</evidence>
<dbReference type="EMBL" id="ANMO01000088">
    <property type="protein sequence ID" value="EMB17769.1"/>
    <property type="molecule type" value="Genomic_DNA"/>
</dbReference>
<dbReference type="AlphaFoldDB" id="M2B6C9"/>
<evidence type="ECO:0000313" key="1">
    <source>
        <dbReference type="EMBL" id="EMB17769.1"/>
    </source>
</evidence>
<accession>M2B6C9</accession>
<reference evidence="1" key="2">
    <citation type="journal article" date="2013" name="Mar. Genomics">
        <title>Expression of sulfatases in Rhodopirellula baltica and the diversity of sulfatases in the genus Rhodopirellula.</title>
        <authorList>
            <person name="Wegner C.E."/>
            <person name="Richter-Heitmann T."/>
            <person name="Klindworth A."/>
            <person name="Klockow C."/>
            <person name="Richter M."/>
            <person name="Achstetter T."/>
            <person name="Glockner F.O."/>
            <person name="Harder J."/>
        </authorList>
    </citation>
    <scope>NUCLEOTIDE SEQUENCE [LARGE SCALE GENOMIC DNA]</scope>
    <source>
        <strain evidence="1">6C</strain>
    </source>
</reference>
<sequence length="66" mass="7689">MAEPLSKSQQSLRGRKIADMTDHQLRDWIQACEKMENWVGHAKARRGWRLSGVQAEKELDRRNNVA</sequence>
<keyword evidence="2" id="KW-1185">Reference proteome</keyword>
<comment type="caution">
    <text evidence="1">The sequence shown here is derived from an EMBL/GenBank/DDBJ whole genome shotgun (WGS) entry which is preliminary data.</text>
</comment>
<organism evidence="1 2">
    <name type="scientific">Rhodopirellula europaea 6C</name>
    <dbReference type="NCBI Taxonomy" id="1263867"/>
    <lineage>
        <taxon>Bacteria</taxon>
        <taxon>Pseudomonadati</taxon>
        <taxon>Planctomycetota</taxon>
        <taxon>Planctomycetia</taxon>
        <taxon>Pirellulales</taxon>
        <taxon>Pirellulaceae</taxon>
        <taxon>Rhodopirellula</taxon>
    </lineage>
</organism>